<name>G0QS91_ICHMU</name>
<dbReference type="InterPro" id="IPR029058">
    <property type="entry name" value="AB_hydrolase_fold"/>
</dbReference>
<evidence type="ECO:0000259" key="1">
    <source>
        <dbReference type="Pfam" id="PF12146"/>
    </source>
</evidence>
<keyword evidence="3" id="KW-1185">Reference proteome</keyword>
<dbReference type="OMA" id="MWSMIKE"/>
<dbReference type="STRING" id="857967.G0QS91"/>
<dbReference type="GeneID" id="14908065"/>
<accession>G0QS91</accession>
<proteinExistence type="predicted"/>
<dbReference type="AlphaFoldDB" id="G0QS91"/>
<dbReference type="RefSeq" id="XP_004035399.1">
    <property type="nucleotide sequence ID" value="XM_004035351.1"/>
</dbReference>
<dbReference type="eggNOG" id="KOG1552">
    <property type="taxonomic scope" value="Eukaryota"/>
</dbReference>
<dbReference type="Pfam" id="PF12146">
    <property type="entry name" value="Hydrolase_4"/>
    <property type="match status" value="1"/>
</dbReference>
<gene>
    <name evidence="2" type="ORF">IMG5_099930</name>
</gene>
<dbReference type="InParanoid" id="G0QS91"/>
<dbReference type="Proteomes" id="UP000008983">
    <property type="component" value="Unassembled WGS sequence"/>
</dbReference>
<feature type="domain" description="Serine aminopeptidase S33" evidence="1">
    <location>
        <begin position="136"/>
        <end position="230"/>
    </location>
</feature>
<dbReference type="SUPFAM" id="SSF53474">
    <property type="entry name" value="alpha/beta-Hydrolases"/>
    <property type="match status" value="1"/>
</dbReference>
<dbReference type="PANTHER" id="PTHR43358">
    <property type="entry name" value="ALPHA/BETA-HYDROLASE"/>
    <property type="match status" value="1"/>
</dbReference>
<organism evidence="2 3">
    <name type="scientific">Ichthyophthirius multifiliis</name>
    <name type="common">White spot disease agent</name>
    <name type="synonym">Ich</name>
    <dbReference type="NCBI Taxonomy" id="5932"/>
    <lineage>
        <taxon>Eukaryota</taxon>
        <taxon>Sar</taxon>
        <taxon>Alveolata</taxon>
        <taxon>Ciliophora</taxon>
        <taxon>Intramacronucleata</taxon>
        <taxon>Oligohymenophorea</taxon>
        <taxon>Hymenostomatida</taxon>
        <taxon>Ophryoglenina</taxon>
        <taxon>Ichthyophthirius</taxon>
    </lineage>
</organism>
<evidence type="ECO:0000313" key="3">
    <source>
        <dbReference type="Proteomes" id="UP000008983"/>
    </source>
</evidence>
<dbReference type="InterPro" id="IPR022742">
    <property type="entry name" value="Hydrolase_4"/>
</dbReference>
<dbReference type="Gene3D" id="3.40.50.1820">
    <property type="entry name" value="alpha/beta hydrolase"/>
    <property type="match status" value="1"/>
</dbReference>
<dbReference type="EMBL" id="GL983808">
    <property type="protein sequence ID" value="EGR31913.1"/>
    <property type="molecule type" value="Genomic_DNA"/>
</dbReference>
<dbReference type="PANTHER" id="PTHR43358:SF4">
    <property type="entry name" value="ALPHA_BETA HYDROLASE FOLD-1 DOMAIN-CONTAINING PROTEIN"/>
    <property type="match status" value="1"/>
</dbReference>
<sequence>MYILLFFSQQTSLRKSVNFKLFQLQKQIINFQQNFIKKQIKKTIFQLMFTQFNSLWKIFIRPTRQEYNIQDLGMPTQIIGNYISKRTDIQIKNKKGLKIQASLYEPISINEKQNLKYSCIIYTHCNTGSRIESLDLLPYLIEQGLALFSFDFTGCGQSEGEYVTLGINESEDLECIIYYLKKNEKIQNIILWGRSMGAVTNFIYLSKNNSFKKFIKCLIFDSGFANLNQLVLDLAKQKTKIPSFLIDTALSFVKNQIKQKSNLDFNSLDLTKIIHDIYIPCYFICSKEDTFVKSLHIEELHARYNGQKWLLYAEGNHNAKRNPQIFKKLIYWISSILGDVKKEKSISIYEQASFNDDQNISKQFWNKNYNSFSIKESSINVESFQKNFQLKNKIQENENYQENKDQNYNRLQRILTQDFNKNKRFENQSQHTFQNCNNFQDKIENINNYLIDKKKIFKNNQNKNFNEKKGINKSQNNNYNFSNILYNSNQEYFGQIDNNNYSRVQRQFHI</sequence>
<dbReference type="InterPro" id="IPR052920">
    <property type="entry name" value="DNA-binding_regulatory"/>
</dbReference>
<protein>
    <recommendedName>
        <fullName evidence="1">Serine aminopeptidase S33 domain-containing protein</fullName>
    </recommendedName>
</protein>
<reference evidence="2 3" key="1">
    <citation type="submission" date="2011-07" db="EMBL/GenBank/DDBJ databases">
        <authorList>
            <person name="Coyne R."/>
            <person name="Brami D."/>
            <person name="Johnson J."/>
            <person name="Hostetler J."/>
            <person name="Hannick L."/>
            <person name="Clark T."/>
            <person name="Cassidy-Hanley D."/>
            <person name="Inman J."/>
        </authorList>
    </citation>
    <scope>NUCLEOTIDE SEQUENCE [LARGE SCALE GENOMIC DNA]</scope>
    <source>
        <strain evidence="2 3">G5</strain>
    </source>
</reference>
<evidence type="ECO:0000313" key="2">
    <source>
        <dbReference type="EMBL" id="EGR31913.1"/>
    </source>
</evidence>
<dbReference type="OrthoDB" id="10249433at2759"/>